<protein>
    <recommendedName>
        <fullName evidence="5">Lipoprotein</fullName>
    </recommendedName>
</protein>
<reference evidence="3 4" key="1">
    <citation type="submission" date="2023-12" db="EMBL/GenBank/DDBJ databases">
        <title>30 novel species of actinomycetes from the DSMZ collection.</title>
        <authorList>
            <person name="Nouioui I."/>
        </authorList>
    </citation>
    <scope>NUCLEOTIDE SEQUENCE [LARGE SCALE GENOMIC DNA]</scope>
    <source>
        <strain evidence="3 4">DSM 41528</strain>
    </source>
</reference>
<organism evidence="3 4">
    <name type="scientific">Streptomyces bugieae</name>
    <dbReference type="NCBI Taxonomy" id="3098223"/>
    <lineage>
        <taxon>Bacteria</taxon>
        <taxon>Bacillati</taxon>
        <taxon>Actinomycetota</taxon>
        <taxon>Actinomycetes</taxon>
        <taxon>Kitasatosporales</taxon>
        <taxon>Streptomycetaceae</taxon>
        <taxon>Streptomyces</taxon>
    </lineage>
</organism>
<gene>
    <name evidence="3" type="ORF">V2J85_07985</name>
</gene>
<keyword evidence="2" id="KW-0732">Signal</keyword>
<comment type="caution">
    <text evidence="3">The sequence shown here is derived from an EMBL/GenBank/DDBJ whole genome shotgun (WGS) entry which is preliminary data.</text>
</comment>
<feature type="compositionally biased region" description="Basic and acidic residues" evidence="1">
    <location>
        <begin position="90"/>
        <end position="99"/>
    </location>
</feature>
<feature type="compositionally biased region" description="Low complexity" evidence="1">
    <location>
        <begin position="36"/>
        <end position="61"/>
    </location>
</feature>
<evidence type="ECO:0000313" key="4">
    <source>
        <dbReference type="Proteomes" id="UP001307760"/>
    </source>
</evidence>
<keyword evidence="4" id="KW-1185">Reference proteome</keyword>
<feature type="signal peptide" evidence="2">
    <location>
        <begin position="1"/>
        <end position="29"/>
    </location>
</feature>
<evidence type="ECO:0008006" key="5">
    <source>
        <dbReference type="Google" id="ProtNLM"/>
    </source>
</evidence>
<dbReference type="EMBL" id="JAZBJP010000002">
    <property type="protein sequence ID" value="MEE4419289.1"/>
    <property type="molecule type" value="Genomic_DNA"/>
</dbReference>
<feature type="region of interest" description="Disordered" evidence="1">
    <location>
        <begin position="32"/>
        <end position="99"/>
    </location>
</feature>
<evidence type="ECO:0000256" key="1">
    <source>
        <dbReference type="SAM" id="MobiDB-lite"/>
    </source>
</evidence>
<dbReference type="Proteomes" id="UP001307760">
    <property type="component" value="Unassembled WGS sequence"/>
</dbReference>
<dbReference type="RefSeq" id="WP_261954019.1">
    <property type="nucleotide sequence ID" value="NZ_JAZBJP010000002.1"/>
</dbReference>
<sequence>MSLPLLTSQRRRRVAAALLLLSAATSLTACGQQRVAAGAPSTSPGASSHPSPSPSGPGASPYVEPGAHDGAPHYNENNAGRQPREMSPASRKDAQREADRIEPVLKRLWKQGKWDPRSVRAAMLALGYQEQRTGAKGEQLGGKLDVRGMEPRFENDHYVTHEGARIGLRVHNDACVTAFVQKTNYQVQVNGPYLESGCFEPPFAH</sequence>
<proteinExistence type="predicted"/>
<feature type="chain" id="PRO_5047220751" description="Lipoprotein" evidence="2">
    <location>
        <begin position="30"/>
        <end position="205"/>
    </location>
</feature>
<accession>A0ABU7NKA0</accession>
<evidence type="ECO:0000313" key="3">
    <source>
        <dbReference type="EMBL" id="MEE4419289.1"/>
    </source>
</evidence>
<evidence type="ECO:0000256" key="2">
    <source>
        <dbReference type="SAM" id="SignalP"/>
    </source>
</evidence>
<name>A0ABU7NKA0_9ACTN</name>